<evidence type="ECO:0000313" key="1">
    <source>
        <dbReference type="EMBL" id="QJI05433.1"/>
    </source>
</evidence>
<protein>
    <submittedName>
        <fullName evidence="1">Uncharacterized protein</fullName>
    </submittedName>
</protein>
<organism evidence="1">
    <name type="scientific">viral metagenome</name>
    <dbReference type="NCBI Taxonomy" id="1070528"/>
    <lineage>
        <taxon>unclassified sequences</taxon>
        <taxon>metagenomes</taxon>
        <taxon>organismal metagenomes</taxon>
    </lineage>
</organism>
<gene>
    <name evidence="1" type="ORF">MM415B04053_0006</name>
</gene>
<proteinExistence type="predicted"/>
<dbReference type="AlphaFoldDB" id="A0A6M3Y5T1"/>
<accession>A0A6M3Y5T1</accession>
<reference evidence="1" key="1">
    <citation type="submission" date="2020-03" db="EMBL/GenBank/DDBJ databases">
        <title>The deep terrestrial virosphere.</title>
        <authorList>
            <person name="Holmfeldt K."/>
            <person name="Nilsson E."/>
            <person name="Simone D."/>
            <person name="Lopez-Fernandez M."/>
            <person name="Wu X."/>
            <person name="de Brujin I."/>
            <person name="Lundin D."/>
            <person name="Andersson A."/>
            <person name="Bertilsson S."/>
            <person name="Dopson M."/>
        </authorList>
    </citation>
    <scope>NUCLEOTIDE SEQUENCE</scope>
    <source>
        <strain evidence="1">MM415B04053</strain>
    </source>
</reference>
<name>A0A6M3Y5T1_9ZZZZ</name>
<sequence>MDLKGTGFGFFEIGNGEKYHVFTDESESNYLYSICGRGPRGGGPHYEADNTLICATCLNRAQKAWFIAYRKKGGS</sequence>
<dbReference type="EMBL" id="MT145200">
    <property type="protein sequence ID" value="QJI05433.1"/>
    <property type="molecule type" value="Genomic_DNA"/>
</dbReference>